<dbReference type="GO" id="GO:0016779">
    <property type="term" value="F:nucleotidyltransferase activity"/>
    <property type="evidence" value="ECO:0007669"/>
    <property type="project" value="UniProtKB-KW"/>
</dbReference>
<name>A0A8K2ABZ9_9CYAN</name>
<evidence type="ECO:0000256" key="6">
    <source>
        <dbReference type="ARBA" id="ARBA00022741"/>
    </source>
</evidence>
<evidence type="ECO:0000256" key="5">
    <source>
        <dbReference type="ARBA" id="ARBA00022723"/>
    </source>
</evidence>
<evidence type="ECO:0000256" key="2">
    <source>
        <dbReference type="ARBA" id="ARBA00022649"/>
    </source>
</evidence>
<keyword evidence="5" id="KW-0479">Metal-binding</keyword>
<comment type="similarity">
    <text evidence="9">Belongs to the MntA antitoxin family.</text>
</comment>
<keyword evidence="3" id="KW-0808">Transferase</keyword>
<dbReference type="Pfam" id="PF01909">
    <property type="entry name" value="NTP_transf_2"/>
    <property type="match status" value="1"/>
</dbReference>
<evidence type="ECO:0000259" key="10">
    <source>
        <dbReference type="Pfam" id="PF01909"/>
    </source>
</evidence>
<feature type="domain" description="Polymerase nucleotidyl transferase" evidence="10">
    <location>
        <begin position="27"/>
        <end position="106"/>
    </location>
</feature>
<dbReference type="GO" id="GO:0046872">
    <property type="term" value="F:metal ion binding"/>
    <property type="evidence" value="ECO:0007669"/>
    <property type="project" value="UniProtKB-KW"/>
</dbReference>
<comment type="cofactor">
    <cofactor evidence="1">
        <name>Mg(2+)</name>
        <dbReference type="ChEBI" id="CHEBI:18420"/>
    </cofactor>
</comment>
<keyword evidence="4" id="KW-0548">Nucleotidyltransferase</keyword>
<dbReference type="InterPro" id="IPR043519">
    <property type="entry name" value="NT_sf"/>
</dbReference>
<keyword evidence="8" id="KW-0460">Magnesium</keyword>
<evidence type="ECO:0000256" key="8">
    <source>
        <dbReference type="ARBA" id="ARBA00022842"/>
    </source>
</evidence>
<dbReference type="AlphaFoldDB" id="A0A8K2ABZ9"/>
<evidence type="ECO:0000313" key="11">
    <source>
        <dbReference type="EMBL" id="NCJ05445.1"/>
    </source>
</evidence>
<dbReference type="PANTHER" id="PTHR33571">
    <property type="entry name" value="SSL8005 PROTEIN"/>
    <property type="match status" value="1"/>
</dbReference>
<evidence type="ECO:0000256" key="3">
    <source>
        <dbReference type="ARBA" id="ARBA00022679"/>
    </source>
</evidence>
<evidence type="ECO:0000256" key="9">
    <source>
        <dbReference type="ARBA" id="ARBA00038276"/>
    </source>
</evidence>
<sequence>MTKITDETLAPKPAAQLPLPIPQQAIHDFCRRHHIGKLSLFGSILRDDFGSHSDVDILVEFEPGKIPGFVIVTMQQELSELFGGRIVDLRTPQELSRYIRDRILREAWVLYVHD</sequence>
<dbReference type="Gene3D" id="3.30.460.10">
    <property type="entry name" value="Beta Polymerase, domain 2"/>
    <property type="match status" value="1"/>
</dbReference>
<evidence type="ECO:0000256" key="1">
    <source>
        <dbReference type="ARBA" id="ARBA00001946"/>
    </source>
</evidence>
<dbReference type="CDD" id="cd05403">
    <property type="entry name" value="NT_KNTase_like"/>
    <property type="match status" value="1"/>
</dbReference>
<proteinExistence type="inferred from homology"/>
<dbReference type="RefSeq" id="WP_161823909.1">
    <property type="nucleotide sequence ID" value="NZ_WVIC01000003.1"/>
</dbReference>
<dbReference type="InterPro" id="IPR052038">
    <property type="entry name" value="Type-VII_TA_antitoxin"/>
</dbReference>
<keyword evidence="2" id="KW-1277">Toxin-antitoxin system</keyword>
<gene>
    <name evidence="11" type="ORF">GS597_02735</name>
</gene>
<organism evidence="11 12">
    <name type="scientific">Petrachloros mirabilis ULC683</name>
    <dbReference type="NCBI Taxonomy" id="2781853"/>
    <lineage>
        <taxon>Bacteria</taxon>
        <taxon>Bacillati</taxon>
        <taxon>Cyanobacteriota</taxon>
        <taxon>Cyanophyceae</taxon>
        <taxon>Synechococcales</taxon>
        <taxon>Petrachlorosaceae</taxon>
        <taxon>Petrachloros</taxon>
        <taxon>Petrachloros mirabilis</taxon>
    </lineage>
</organism>
<reference evidence="11" key="1">
    <citation type="submission" date="2019-12" db="EMBL/GenBank/DDBJ databases">
        <title>High-Quality draft genome sequences of three cyanobacteria isolated from the limestone walls of the Old Cathedral of Coimbra.</title>
        <authorList>
            <person name="Tiago I."/>
            <person name="Soares F."/>
            <person name="Portugal A."/>
        </authorList>
    </citation>
    <scope>NUCLEOTIDE SEQUENCE [LARGE SCALE GENOMIC DNA]</scope>
    <source>
        <strain evidence="11">C</strain>
    </source>
</reference>
<evidence type="ECO:0000256" key="4">
    <source>
        <dbReference type="ARBA" id="ARBA00022695"/>
    </source>
</evidence>
<keyword evidence="7" id="KW-0067">ATP-binding</keyword>
<dbReference type="SUPFAM" id="SSF81301">
    <property type="entry name" value="Nucleotidyltransferase"/>
    <property type="match status" value="1"/>
</dbReference>
<protein>
    <submittedName>
        <fullName evidence="11">Nucleotidyltransferase</fullName>
    </submittedName>
</protein>
<evidence type="ECO:0000256" key="7">
    <source>
        <dbReference type="ARBA" id="ARBA00022840"/>
    </source>
</evidence>
<dbReference type="EMBL" id="WVIC01000003">
    <property type="protein sequence ID" value="NCJ05445.1"/>
    <property type="molecule type" value="Genomic_DNA"/>
</dbReference>
<dbReference type="GO" id="GO:0005524">
    <property type="term" value="F:ATP binding"/>
    <property type="evidence" value="ECO:0007669"/>
    <property type="project" value="UniProtKB-KW"/>
</dbReference>
<comment type="caution">
    <text evidence="11">The sequence shown here is derived from an EMBL/GenBank/DDBJ whole genome shotgun (WGS) entry which is preliminary data.</text>
</comment>
<keyword evidence="6" id="KW-0547">Nucleotide-binding</keyword>
<dbReference type="InterPro" id="IPR002934">
    <property type="entry name" value="Polymerase_NTP_transf_dom"/>
</dbReference>
<keyword evidence="12" id="KW-1185">Reference proteome</keyword>
<accession>A0A8K2ABZ9</accession>
<dbReference type="Proteomes" id="UP000607397">
    <property type="component" value="Unassembled WGS sequence"/>
</dbReference>
<evidence type="ECO:0000313" key="12">
    <source>
        <dbReference type="Proteomes" id="UP000607397"/>
    </source>
</evidence>
<dbReference type="PANTHER" id="PTHR33571:SF12">
    <property type="entry name" value="BSL3053 PROTEIN"/>
    <property type="match status" value="1"/>
</dbReference>